<accession>A0A8H4Q607</accession>
<proteinExistence type="predicted"/>
<dbReference type="EMBL" id="JAACLJ010000004">
    <property type="protein sequence ID" value="KAF4587282.1"/>
    <property type="molecule type" value="Genomic_DNA"/>
</dbReference>
<sequence length="214" mass="23271">MTTQATAHLTNLLGDEITDAEDETFLLFATRDATLHLGFVDREADSVEVNVNGTDITVHQSLSLLSSSRAGGTTGAVLWSVNPRFANWLSSRQASRLLSFFAPETALELGCGISALNAFALRFVVKRYLLSDQGYVHKLLARNMTAASLHTTTTTTKQKPKAAEVLFRPLDWETDAVTKSLCAPAPAFDLVVASDCIFNESLVPHFVQTCYDAS</sequence>
<organism evidence="1 2">
    <name type="scientific">Ophiocordyceps camponoti-floridani</name>
    <dbReference type="NCBI Taxonomy" id="2030778"/>
    <lineage>
        <taxon>Eukaryota</taxon>
        <taxon>Fungi</taxon>
        <taxon>Dikarya</taxon>
        <taxon>Ascomycota</taxon>
        <taxon>Pezizomycotina</taxon>
        <taxon>Sordariomycetes</taxon>
        <taxon>Hypocreomycetidae</taxon>
        <taxon>Hypocreales</taxon>
        <taxon>Ophiocordycipitaceae</taxon>
        <taxon>Ophiocordyceps</taxon>
    </lineage>
</organism>
<dbReference type="Pfam" id="PF10294">
    <property type="entry name" value="Methyltransf_16"/>
    <property type="match status" value="1"/>
</dbReference>
<dbReference type="AlphaFoldDB" id="A0A8H4Q607"/>
<dbReference type="Proteomes" id="UP000562929">
    <property type="component" value="Unassembled WGS sequence"/>
</dbReference>
<keyword evidence="2" id="KW-1185">Reference proteome</keyword>
<evidence type="ECO:0000313" key="2">
    <source>
        <dbReference type="Proteomes" id="UP000562929"/>
    </source>
</evidence>
<name>A0A8H4Q607_9HYPO</name>
<dbReference type="Gene3D" id="3.40.50.150">
    <property type="entry name" value="Vaccinia Virus protein VP39"/>
    <property type="match status" value="1"/>
</dbReference>
<dbReference type="SUPFAM" id="SSF53335">
    <property type="entry name" value="S-adenosyl-L-methionine-dependent methyltransferases"/>
    <property type="match status" value="1"/>
</dbReference>
<reference evidence="1 2" key="1">
    <citation type="journal article" date="2020" name="G3 (Bethesda)">
        <title>Genetic Underpinnings of Host Manipulation by Ophiocordyceps as Revealed by Comparative Transcriptomics.</title>
        <authorList>
            <person name="Will I."/>
            <person name="Das B."/>
            <person name="Trinh T."/>
            <person name="Brachmann A."/>
            <person name="Ohm R.A."/>
            <person name="de Bekker C."/>
        </authorList>
    </citation>
    <scope>NUCLEOTIDE SEQUENCE [LARGE SCALE GENOMIC DNA]</scope>
    <source>
        <strain evidence="1 2">EC05</strain>
    </source>
</reference>
<dbReference type="PANTHER" id="PTHR14614:SF109">
    <property type="entry name" value="RIBOSOMAL LYSINE N-METHYLTRANSFERASE 5"/>
    <property type="match status" value="1"/>
</dbReference>
<comment type="caution">
    <text evidence="1">The sequence shown here is derived from an EMBL/GenBank/DDBJ whole genome shotgun (WGS) entry which is preliminary data.</text>
</comment>
<dbReference type="OrthoDB" id="2529286at2759"/>
<dbReference type="GO" id="GO:0008757">
    <property type="term" value="F:S-adenosylmethionine-dependent methyltransferase activity"/>
    <property type="evidence" value="ECO:0007669"/>
    <property type="project" value="UniProtKB-ARBA"/>
</dbReference>
<evidence type="ECO:0000313" key="1">
    <source>
        <dbReference type="EMBL" id="KAF4587282.1"/>
    </source>
</evidence>
<protein>
    <submittedName>
        <fullName evidence="1">Calcium-binding protein</fullName>
    </submittedName>
</protein>
<gene>
    <name evidence="1" type="ORF">GQ602_003975</name>
</gene>
<dbReference type="GO" id="GO:0005829">
    <property type="term" value="C:cytosol"/>
    <property type="evidence" value="ECO:0007669"/>
    <property type="project" value="TreeGrafter"/>
</dbReference>
<dbReference type="PANTHER" id="PTHR14614">
    <property type="entry name" value="HEPATOCELLULAR CARCINOMA-ASSOCIATED ANTIGEN"/>
    <property type="match status" value="1"/>
</dbReference>
<dbReference type="GO" id="GO:0032991">
    <property type="term" value="C:protein-containing complex"/>
    <property type="evidence" value="ECO:0007669"/>
    <property type="project" value="TreeGrafter"/>
</dbReference>
<dbReference type="InterPro" id="IPR019410">
    <property type="entry name" value="Methyltransf_16"/>
</dbReference>
<dbReference type="InterPro" id="IPR029063">
    <property type="entry name" value="SAM-dependent_MTases_sf"/>
</dbReference>